<comment type="caution">
    <text evidence="1">The sequence shown here is derived from an EMBL/GenBank/DDBJ whole genome shotgun (WGS) entry which is preliminary data.</text>
</comment>
<name>A0ACB7I902_MANES</name>
<organism evidence="1 2">
    <name type="scientific">Manihot esculenta</name>
    <name type="common">Cassava</name>
    <name type="synonym">Jatropha manihot</name>
    <dbReference type="NCBI Taxonomy" id="3983"/>
    <lineage>
        <taxon>Eukaryota</taxon>
        <taxon>Viridiplantae</taxon>
        <taxon>Streptophyta</taxon>
        <taxon>Embryophyta</taxon>
        <taxon>Tracheophyta</taxon>
        <taxon>Spermatophyta</taxon>
        <taxon>Magnoliopsida</taxon>
        <taxon>eudicotyledons</taxon>
        <taxon>Gunneridae</taxon>
        <taxon>Pentapetalae</taxon>
        <taxon>rosids</taxon>
        <taxon>fabids</taxon>
        <taxon>Malpighiales</taxon>
        <taxon>Euphorbiaceae</taxon>
        <taxon>Crotonoideae</taxon>
        <taxon>Manihoteae</taxon>
        <taxon>Manihot</taxon>
    </lineage>
</organism>
<gene>
    <name evidence="1" type="ORF">MANES_02G170100v8</name>
</gene>
<accession>A0ACB7I902</accession>
<reference evidence="2" key="1">
    <citation type="journal article" date="2016" name="Nat. Biotechnol.">
        <title>Sequencing wild and cultivated cassava and related species reveals extensive interspecific hybridization and genetic diversity.</title>
        <authorList>
            <person name="Bredeson J.V."/>
            <person name="Lyons J.B."/>
            <person name="Prochnik S.E."/>
            <person name="Wu G.A."/>
            <person name="Ha C.M."/>
            <person name="Edsinger-Gonzales E."/>
            <person name="Grimwood J."/>
            <person name="Schmutz J."/>
            <person name="Rabbi I.Y."/>
            <person name="Egesi C."/>
            <person name="Nauluvula P."/>
            <person name="Lebot V."/>
            <person name="Ndunguru J."/>
            <person name="Mkamilo G."/>
            <person name="Bart R.S."/>
            <person name="Setter T.L."/>
            <person name="Gleadow R.M."/>
            <person name="Kulakow P."/>
            <person name="Ferguson M.E."/>
            <person name="Rounsley S."/>
            <person name="Rokhsar D.S."/>
        </authorList>
    </citation>
    <scope>NUCLEOTIDE SEQUENCE [LARGE SCALE GENOMIC DNA]</scope>
    <source>
        <strain evidence="2">cv. AM560-2</strain>
    </source>
</reference>
<dbReference type="EMBL" id="CM004388">
    <property type="protein sequence ID" value="KAG8660533.1"/>
    <property type="molecule type" value="Genomic_DNA"/>
</dbReference>
<sequence>MDSRAALPLNLLGQRGSSFVEFSFLHNLSKLPMEFLWPKDELVSADKELMEPEVDLEGFFKGDEEETWKAAEMIKAACLNHGFFQVINHGVDLNLISAAHRQIDLFFSLPTTEKIRARRMPGSLSGYSGAHADRYSSKLPWKETLSFGYHENSSDPVVLDFFKITLGEDFVQTGMVYQKYCEAMKNLSLSIMELLAISLGVDRHHYKKFFQDGCSMMRCNFYPKCQEPDLALGTGPHSDPTSLTILHQDHVEGLQVFANNMWQTVKPRHGALVINIGDTFMALSNGVYKSCLHRAVVNKYEARKSLAFFLCPREDKVVTPPKDLVSREGKRIYPDFTWSDLLHYTQKYHRADNATLQNFIKWLLSSQSGKV</sequence>
<keyword evidence="2" id="KW-1185">Reference proteome</keyword>
<protein>
    <submittedName>
        <fullName evidence="1">Uncharacterized protein</fullName>
    </submittedName>
</protein>
<evidence type="ECO:0000313" key="2">
    <source>
        <dbReference type="Proteomes" id="UP000091857"/>
    </source>
</evidence>
<evidence type="ECO:0000313" key="1">
    <source>
        <dbReference type="EMBL" id="KAG8660533.1"/>
    </source>
</evidence>
<proteinExistence type="predicted"/>
<dbReference type="Proteomes" id="UP000091857">
    <property type="component" value="Chromosome 2"/>
</dbReference>